<dbReference type="PANTHER" id="PTHR30224:SF4">
    <property type="entry name" value="ELECTRON TRANSPORT PROTEIN YCCM-RELATED"/>
    <property type="match status" value="1"/>
</dbReference>
<keyword evidence="3 9" id="KW-0812">Transmembrane</keyword>
<dbReference type="GO" id="GO:0005886">
    <property type="term" value="C:plasma membrane"/>
    <property type="evidence" value="ECO:0007669"/>
    <property type="project" value="UniProtKB-SubCell"/>
</dbReference>
<proteinExistence type="predicted"/>
<dbReference type="PROSITE" id="PS00198">
    <property type="entry name" value="4FE4S_FER_1"/>
    <property type="match status" value="1"/>
</dbReference>
<feature type="transmembrane region" description="Helical" evidence="9">
    <location>
        <begin position="247"/>
        <end position="269"/>
    </location>
</feature>
<dbReference type="InterPro" id="IPR017896">
    <property type="entry name" value="4Fe4S_Fe-S-bd"/>
</dbReference>
<dbReference type="GO" id="GO:0046872">
    <property type="term" value="F:metal ion binding"/>
    <property type="evidence" value="ECO:0007669"/>
    <property type="project" value="UniProtKB-KW"/>
</dbReference>
<keyword evidence="7" id="KW-0411">Iron-sulfur</keyword>
<organism evidence="11">
    <name type="scientific">Acidobacterium capsulatum</name>
    <dbReference type="NCBI Taxonomy" id="33075"/>
    <lineage>
        <taxon>Bacteria</taxon>
        <taxon>Pseudomonadati</taxon>
        <taxon>Acidobacteriota</taxon>
        <taxon>Terriglobia</taxon>
        <taxon>Terriglobales</taxon>
        <taxon>Acidobacteriaceae</taxon>
        <taxon>Acidobacterium</taxon>
    </lineage>
</organism>
<dbReference type="PROSITE" id="PS51379">
    <property type="entry name" value="4FE4S_FER_2"/>
    <property type="match status" value="1"/>
</dbReference>
<feature type="transmembrane region" description="Helical" evidence="9">
    <location>
        <begin position="84"/>
        <end position="104"/>
    </location>
</feature>
<feature type="transmembrane region" description="Helical" evidence="9">
    <location>
        <begin position="207"/>
        <end position="227"/>
    </location>
</feature>
<feature type="domain" description="4Fe-4S ferredoxin-type" evidence="10">
    <location>
        <begin position="499"/>
        <end position="529"/>
    </location>
</feature>
<feature type="transmembrane region" description="Helical" evidence="9">
    <location>
        <begin position="629"/>
        <end position="651"/>
    </location>
</feature>
<keyword evidence="6" id="KW-0408">Iron</keyword>
<feature type="transmembrane region" description="Helical" evidence="9">
    <location>
        <begin position="315"/>
        <end position="335"/>
    </location>
</feature>
<reference evidence="11" key="1">
    <citation type="journal article" date="2020" name="mSystems">
        <title>Genome- and Community-Level Interaction Insights into Carbon Utilization and Element Cycling Functions of Hydrothermarchaeota in Hydrothermal Sediment.</title>
        <authorList>
            <person name="Zhou Z."/>
            <person name="Liu Y."/>
            <person name="Xu W."/>
            <person name="Pan J."/>
            <person name="Luo Z.H."/>
            <person name="Li M."/>
        </authorList>
    </citation>
    <scope>NUCLEOTIDE SEQUENCE [LARGE SCALE GENOMIC DNA]</scope>
    <source>
        <strain evidence="11">SpSt-855</strain>
    </source>
</reference>
<feature type="transmembrane region" description="Helical" evidence="9">
    <location>
        <begin position="46"/>
        <end position="64"/>
    </location>
</feature>
<evidence type="ECO:0000256" key="3">
    <source>
        <dbReference type="ARBA" id="ARBA00022692"/>
    </source>
</evidence>
<evidence type="ECO:0000259" key="10">
    <source>
        <dbReference type="PROSITE" id="PS51379"/>
    </source>
</evidence>
<evidence type="ECO:0000256" key="1">
    <source>
        <dbReference type="ARBA" id="ARBA00004651"/>
    </source>
</evidence>
<keyword evidence="8 9" id="KW-0472">Membrane</keyword>
<evidence type="ECO:0000256" key="4">
    <source>
        <dbReference type="ARBA" id="ARBA00022723"/>
    </source>
</evidence>
<name>A0A7V4XSR3_9BACT</name>
<comment type="caution">
    <text evidence="11">The sequence shown here is derived from an EMBL/GenBank/DDBJ whole genome shotgun (WGS) entry which is preliminary data.</text>
</comment>
<evidence type="ECO:0000256" key="7">
    <source>
        <dbReference type="ARBA" id="ARBA00023014"/>
    </source>
</evidence>
<comment type="subcellular location">
    <subcellularLocation>
        <location evidence="1">Cell membrane</location>
        <topology evidence="1">Multi-pass membrane protein</topology>
    </subcellularLocation>
</comment>
<dbReference type="GO" id="GO:0051536">
    <property type="term" value="F:iron-sulfur cluster binding"/>
    <property type="evidence" value="ECO:0007669"/>
    <property type="project" value="UniProtKB-KW"/>
</dbReference>
<feature type="transmembrane region" description="Helical" evidence="9">
    <location>
        <begin position="396"/>
        <end position="411"/>
    </location>
</feature>
<dbReference type="EMBL" id="DTKL01000045">
    <property type="protein sequence ID" value="HGY94554.1"/>
    <property type="molecule type" value="Genomic_DNA"/>
</dbReference>
<feature type="transmembrane region" description="Helical" evidence="9">
    <location>
        <begin position="423"/>
        <end position="441"/>
    </location>
</feature>
<gene>
    <name evidence="11" type="ORF">ENW50_07725</name>
</gene>
<evidence type="ECO:0000256" key="2">
    <source>
        <dbReference type="ARBA" id="ARBA00022475"/>
    </source>
</evidence>
<evidence type="ECO:0000313" key="11">
    <source>
        <dbReference type="EMBL" id="HGY94554.1"/>
    </source>
</evidence>
<dbReference type="InterPro" id="IPR052378">
    <property type="entry name" value="NosR_regulator"/>
</dbReference>
<feature type="transmembrane region" description="Helical" evidence="9">
    <location>
        <begin position="753"/>
        <end position="777"/>
    </location>
</feature>
<feature type="transmembrane region" description="Helical" evidence="9">
    <location>
        <begin position="551"/>
        <end position="576"/>
    </location>
</feature>
<dbReference type="InterPro" id="IPR019108">
    <property type="entry name" value="Caa3_assmbl_CtaG-rel"/>
</dbReference>
<sequence>MPDNLTQAILQSWTIPLAPTISVMVAAIIYVRGWRMARVTRPMELPVWRMACFLAGLASFWLALASPLDALDQFLLVAHMTQHLILMSVAPPLIVLGAPVVPLLRGLPRALVRDDLSAWMNSRAFHGVQSVVTHPIFGWLAMNISFLLWHVPAAYDLALRNNTVHELEHASFFFFALPFWWFVLQPWPSRYRWSRWMILPYLMSADIVNTALSGYLVFGGSVIYSTYRTAPRIFGIPAQLDQTAAGAEMWVLGSLLFWVPLMIITLQLLSPRRQRMRQAMQRAAAIRHKVKMPPAFDLLQVPFVGRLLRARFGRAGLQSFTLLLIAAIILDGARGTPVAMLNLGGSLLWNILRPLNLLLFFVAGNLFCMACPFTLPRELARFFGLGKLRWPEWLKNKWPATVLLLVFFWAYEHFSLWNSPRDTAIVLLGYVLAVFAIDSIFRGANFCKYVCPIGQFNFVSSLVSPLDLGVKSQSTCSSCSTRDCIRGNEVQRGCELQLYLPMKQGNMDCTLCMDCVKACPHDNIALRVLPPTRDLVNDPRRSSLRRFSRRFDVAVMVLLLAISSIFNAGVMIAPVVDRLSDFEAAHPFFASGIGSLAIAVLIFLVLLAASWTFAKMLQVFSTEKSVRTVFCRFALALLPLGLAMWAAHLLFHMATATSSFLPTLAHAWHALTGGAHRHAMSKMTGMQGMSQMGNMPGMGTMTMVSKPIQLMLIPGAQGLNLFHLQIWMLDLGLLFTLYAGWRLVRQMSSSVRGAVAMLTLWALSSGLFYAICVWIYTQPMEMRGMGM</sequence>
<feature type="transmembrane region" description="Helical" evidence="9">
    <location>
        <begin position="125"/>
        <end position="149"/>
    </location>
</feature>
<evidence type="ECO:0000256" key="9">
    <source>
        <dbReference type="SAM" id="Phobius"/>
    </source>
</evidence>
<accession>A0A7V4XSR3</accession>
<feature type="transmembrane region" description="Helical" evidence="9">
    <location>
        <begin position="588"/>
        <end position="609"/>
    </location>
</feature>
<evidence type="ECO:0000256" key="6">
    <source>
        <dbReference type="ARBA" id="ARBA00023004"/>
    </source>
</evidence>
<evidence type="ECO:0000256" key="5">
    <source>
        <dbReference type="ARBA" id="ARBA00022989"/>
    </source>
</evidence>
<dbReference type="InterPro" id="IPR017900">
    <property type="entry name" value="4Fe4S_Fe_S_CS"/>
</dbReference>
<feature type="transmembrane region" description="Helical" evidence="9">
    <location>
        <begin position="721"/>
        <end position="741"/>
    </location>
</feature>
<feature type="transmembrane region" description="Helical" evidence="9">
    <location>
        <begin position="12"/>
        <end position="34"/>
    </location>
</feature>
<evidence type="ECO:0000256" key="8">
    <source>
        <dbReference type="ARBA" id="ARBA00023136"/>
    </source>
</evidence>
<dbReference type="Pfam" id="PF09678">
    <property type="entry name" value="Caa3_CtaG"/>
    <property type="match status" value="1"/>
</dbReference>
<keyword evidence="4" id="KW-0479">Metal-binding</keyword>
<keyword evidence="2" id="KW-1003">Cell membrane</keyword>
<dbReference type="AlphaFoldDB" id="A0A7V4XSR3"/>
<dbReference type="PANTHER" id="PTHR30224">
    <property type="entry name" value="ELECTRON TRANSPORT PROTEIN"/>
    <property type="match status" value="1"/>
</dbReference>
<keyword evidence="5 9" id="KW-1133">Transmembrane helix</keyword>
<feature type="transmembrane region" description="Helical" evidence="9">
    <location>
        <begin position="169"/>
        <end position="187"/>
    </location>
</feature>
<feature type="transmembrane region" description="Helical" evidence="9">
    <location>
        <begin position="355"/>
        <end position="375"/>
    </location>
</feature>
<protein>
    <recommendedName>
        <fullName evidence="10">4Fe-4S ferredoxin-type domain-containing protein</fullName>
    </recommendedName>
</protein>